<evidence type="ECO:0000313" key="7">
    <source>
        <dbReference type="EMBL" id="HGQ74003.1"/>
    </source>
</evidence>
<comment type="similarity">
    <text evidence="3">Belongs to the archaeal Spt5 family.</text>
</comment>
<dbReference type="GO" id="GO:0006354">
    <property type="term" value="P:DNA-templated transcription elongation"/>
    <property type="evidence" value="ECO:0007669"/>
    <property type="project" value="InterPro"/>
</dbReference>
<dbReference type="Pfam" id="PF03439">
    <property type="entry name" value="Spt5-NGN"/>
    <property type="match status" value="1"/>
</dbReference>
<accession>A0A7C4JMF0</accession>
<dbReference type="GO" id="GO:0006355">
    <property type="term" value="P:regulation of DNA-templated transcription"/>
    <property type="evidence" value="ECO:0007669"/>
    <property type="project" value="UniProtKB-UniRule"/>
</dbReference>
<dbReference type="AlphaFoldDB" id="A0A7C4JMF0"/>
<dbReference type="NCBIfam" id="TIGR00405">
    <property type="entry name" value="KOW_elon_Spt5"/>
    <property type="match status" value="1"/>
</dbReference>
<dbReference type="Gene3D" id="2.30.30.30">
    <property type="match status" value="1"/>
</dbReference>
<dbReference type="InterPro" id="IPR005100">
    <property type="entry name" value="NGN-domain"/>
</dbReference>
<dbReference type="EMBL" id="DTBE01000108">
    <property type="protein sequence ID" value="HGQ59920.1"/>
    <property type="molecule type" value="Genomic_DNA"/>
</dbReference>
<dbReference type="CDD" id="cd06091">
    <property type="entry name" value="KOW_NusG"/>
    <property type="match status" value="1"/>
</dbReference>
<evidence type="ECO:0000313" key="6">
    <source>
        <dbReference type="EMBL" id="HGQ59920.1"/>
    </source>
</evidence>
<reference evidence="7" key="1">
    <citation type="journal article" date="2020" name="mSystems">
        <title>Genome- and Community-Level Interaction Insights into Carbon Utilization and Element Cycling Functions of Hydrothermarchaeota in Hydrothermal Sediment.</title>
        <authorList>
            <person name="Zhou Z."/>
            <person name="Liu Y."/>
            <person name="Xu W."/>
            <person name="Pan J."/>
            <person name="Luo Z.H."/>
            <person name="Li M."/>
        </authorList>
    </citation>
    <scope>NUCLEOTIDE SEQUENCE [LARGE SCALE GENOMIC DNA]</scope>
    <source>
        <strain evidence="6">SpSt-638</strain>
        <strain evidence="7">SpSt-648</strain>
    </source>
</reference>
<evidence type="ECO:0000256" key="1">
    <source>
        <dbReference type="ARBA" id="ARBA00006956"/>
    </source>
</evidence>
<evidence type="ECO:0000259" key="5">
    <source>
        <dbReference type="SMART" id="SM00739"/>
    </source>
</evidence>
<dbReference type="InterPro" id="IPR036735">
    <property type="entry name" value="NGN_dom_sf"/>
</dbReference>
<dbReference type="Gene3D" id="3.30.70.940">
    <property type="entry name" value="NusG, N-terminal domain"/>
    <property type="match status" value="1"/>
</dbReference>
<comment type="subunit">
    <text evidence="3">Heterodimer composed of Spt4 and Spt5. Interacts with RNA polymerase (RNAP).</text>
</comment>
<evidence type="ECO:0000256" key="4">
    <source>
        <dbReference type="NCBIfam" id="TIGR00405"/>
    </source>
</evidence>
<dbReference type="InterPro" id="IPR011590">
    <property type="entry name" value="Spt5_arc"/>
</dbReference>
<dbReference type="Pfam" id="PF00467">
    <property type="entry name" value="KOW"/>
    <property type="match status" value="1"/>
</dbReference>
<keyword evidence="2 3" id="KW-0805">Transcription regulation</keyword>
<dbReference type="InterPro" id="IPR008991">
    <property type="entry name" value="Translation_prot_SH3-like_sf"/>
</dbReference>
<keyword evidence="3" id="KW-0804">Transcription</keyword>
<sequence length="152" mass="17252">MEEKTLRYYAIRTTSGKELDAALIIENKVLNSRDIDVASIIIPPDFRGYIFIESPNLSYVYKAIADVKYVKSTQPIQSNYEELERIVKPKPIIELLKEGETVEIVRGPFRGMLGRVVSISKSKKTVTLNLLEASFEIPIEVPSDYVKPFKKG</sequence>
<comment type="caution">
    <text evidence="7">The sequence shown here is derived from an EMBL/GenBank/DDBJ whole genome shotgun (WGS) entry which is preliminary data.</text>
</comment>
<comment type="similarity">
    <text evidence="1">Belongs to the SPT5 family.</text>
</comment>
<protein>
    <recommendedName>
        <fullName evidence="3 4">Transcription elongation factor Spt5</fullName>
    </recommendedName>
</protein>
<evidence type="ECO:0000256" key="2">
    <source>
        <dbReference type="ARBA" id="ARBA00023015"/>
    </source>
</evidence>
<dbReference type="InterPro" id="IPR005824">
    <property type="entry name" value="KOW"/>
</dbReference>
<keyword evidence="7" id="KW-0251">Elongation factor</keyword>
<organism evidence="7">
    <name type="scientific">Staphylothermus marinus</name>
    <dbReference type="NCBI Taxonomy" id="2280"/>
    <lineage>
        <taxon>Archaea</taxon>
        <taxon>Thermoproteota</taxon>
        <taxon>Thermoprotei</taxon>
        <taxon>Desulfurococcales</taxon>
        <taxon>Desulfurococcaceae</taxon>
        <taxon>Staphylothermus</taxon>
    </lineage>
</organism>
<proteinExistence type="inferred from homology"/>
<gene>
    <name evidence="3" type="primary">spt5</name>
    <name evidence="6" type="ORF">ENU09_04335</name>
    <name evidence="7" type="ORF">ENU20_02880</name>
</gene>
<dbReference type="InterPro" id="IPR014722">
    <property type="entry name" value="Rib_uL2_dom2"/>
</dbReference>
<dbReference type="SUPFAM" id="SSF50104">
    <property type="entry name" value="Translation proteins SH3-like domain"/>
    <property type="match status" value="1"/>
</dbReference>
<comment type="function">
    <text evidence="3">Stimulates transcription elongation.</text>
</comment>
<name>A0A7C4JMF0_STAMA</name>
<evidence type="ECO:0000256" key="3">
    <source>
        <dbReference type="HAMAP-Rule" id="MF_00950"/>
    </source>
</evidence>
<dbReference type="SMART" id="SM00739">
    <property type="entry name" value="KOW"/>
    <property type="match status" value="1"/>
</dbReference>
<dbReference type="HAMAP" id="MF_00950">
    <property type="entry name" value="Spt5_arch"/>
    <property type="match status" value="1"/>
</dbReference>
<feature type="domain" description="KOW" evidence="5">
    <location>
        <begin position="95"/>
        <end position="122"/>
    </location>
</feature>
<dbReference type="EMBL" id="DTBP01000018">
    <property type="protein sequence ID" value="HGQ74003.1"/>
    <property type="molecule type" value="Genomic_DNA"/>
</dbReference>
<keyword evidence="7" id="KW-0648">Protein biosynthesis</keyword>
<dbReference type="GO" id="GO:0003746">
    <property type="term" value="F:translation elongation factor activity"/>
    <property type="evidence" value="ECO:0007669"/>
    <property type="project" value="UniProtKB-KW"/>
</dbReference>